<protein>
    <submittedName>
        <fullName evidence="3">NAD(P)H-dependent oxidoreductase</fullName>
    </submittedName>
</protein>
<dbReference type="Proteomes" id="UP001156389">
    <property type="component" value="Unassembled WGS sequence"/>
</dbReference>
<evidence type="ECO:0000313" key="3">
    <source>
        <dbReference type="EMBL" id="MCT2590784.1"/>
    </source>
</evidence>
<dbReference type="PANTHER" id="PTHR30543">
    <property type="entry name" value="CHROMATE REDUCTASE"/>
    <property type="match status" value="1"/>
</dbReference>
<dbReference type="Gene3D" id="3.40.50.360">
    <property type="match status" value="1"/>
</dbReference>
<evidence type="ECO:0000256" key="1">
    <source>
        <dbReference type="SAM" id="MobiDB-lite"/>
    </source>
</evidence>
<dbReference type="SUPFAM" id="SSF52218">
    <property type="entry name" value="Flavoproteins"/>
    <property type="match status" value="1"/>
</dbReference>
<evidence type="ECO:0000259" key="2">
    <source>
        <dbReference type="Pfam" id="PF03358"/>
    </source>
</evidence>
<name>A0ABT2JU18_9ACTN</name>
<gene>
    <name evidence="3" type="ORF">LHJ74_12825</name>
</gene>
<dbReference type="InterPro" id="IPR029039">
    <property type="entry name" value="Flavoprotein-like_sf"/>
</dbReference>
<evidence type="ECO:0000313" key="4">
    <source>
        <dbReference type="Proteomes" id="UP001156389"/>
    </source>
</evidence>
<feature type="region of interest" description="Disordered" evidence="1">
    <location>
        <begin position="1"/>
        <end position="20"/>
    </location>
</feature>
<reference evidence="3 4" key="1">
    <citation type="submission" date="2021-10" db="EMBL/GenBank/DDBJ databases">
        <title>Streptomyces gossypii sp. nov., isolated from soil collected from cotton field.</title>
        <authorList>
            <person name="Ge X."/>
            <person name="Chen X."/>
            <person name="Liu W."/>
        </authorList>
    </citation>
    <scope>NUCLEOTIDE SEQUENCE [LARGE SCALE GENOMIC DNA]</scope>
    <source>
        <strain evidence="3 4">N2-109</strain>
    </source>
</reference>
<sequence>MSTDLLTTRETRGGDSGTSAGAGERLRVAVIIGSTREGRVGAAVARWFATHAQQYDAFELDMVDLLEVPLPVRLTEEVTPELDAWSARIDRADAFVIVTPEYNHGYPAALKHAIDLLYREWHAKPVGFVSYGGVGRGLRAVEQLRQVFAELHAVTLRDSVSVNVSDGEVDDLGWVREHTGASTAAKRLLERLEWWADALHSARTASAYTA</sequence>
<dbReference type="InterPro" id="IPR005025">
    <property type="entry name" value="FMN_Rdtase-like_dom"/>
</dbReference>
<dbReference type="RefSeq" id="WP_260218098.1">
    <property type="nucleotide sequence ID" value="NZ_JAJAGO010000005.1"/>
</dbReference>
<dbReference type="InterPro" id="IPR050712">
    <property type="entry name" value="NAD(P)H-dep_reductase"/>
</dbReference>
<feature type="domain" description="NADPH-dependent FMN reductase-like" evidence="2">
    <location>
        <begin position="27"/>
        <end position="163"/>
    </location>
</feature>
<comment type="caution">
    <text evidence="3">The sequence shown here is derived from an EMBL/GenBank/DDBJ whole genome shotgun (WGS) entry which is preliminary data.</text>
</comment>
<organism evidence="3 4">
    <name type="scientific">Streptomyces gossypii</name>
    <dbReference type="NCBI Taxonomy" id="2883101"/>
    <lineage>
        <taxon>Bacteria</taxon>
        <taxon>Bacillati</taxon>
        <taxon>Actinomycetota</taxon>
        <taxon>Actinomycetes</taxon>
        <taxon>Kitasatosporales</taxon>
        <taxon>Streptomycetaceae</taxon>
        <taxon>Streptomyces</taxon>
    </lineage>
</organism>
<dbReference type="Pfam" id="PF03358">
    <property type="entry name" value="FMN_red"/>
    <property type="match status" value="1"/>
</dbReference>
<dbReference type="EMBL" id="JAJAGO010000005">
    <property type="protein sequence ID" value="MCT2590784.1"/>
    <property type="molecule type" value="Genomic_DNA"/>
</dbReference>
<keyword evidence="4" id="KW-1185">Reference proteome</keyword>
<dbReference type="PANTHER" id="PTHR30543:SF21">
    <property type="entry name" value="NAD(P)H-DEPENDENT FMN REDUCTASE LOT6"/>
    <property type="match status" value="1"/>
</dbReference>
<proteinExistence type="predicted"/>
<accession>A0ABT2JU18</accession>